<gene>
    <name evidence="2" type="ORF">HPLM_LOCUS11432</name>
</gene>
<proteinExistence type="predicted"/>
<evidence type="ECO:0000313" key="3">
    <source>
        <dbReference type="Proteomes" id="UP000268014"/>
    </source>
</evidence>
<organism evidence="4">
    <name type="scientific">Haemonchus placei</name>
    <name type="common">Barber's pole worm</name>
    <dbReference type="NCBI Taxonomy" id="6290"/>
    <lineage>
        <taxon>Eukaryota</taxon>
        <taxon>Metazoa</taxon>
        <taxon>Ecdysozoa</taxon>
        <taxon>Nematoda</taxon>
        <taxon>Chromadorea</taxon>
        <taxon>Rhabditida</taxon>
        <taxon>Rhabditina</taxon>
        <taxon>Rhabditomorpha</taxon>
        <taxon>Strongyloidea</taxon>
        <taxon>Trichostrongylidae</taxon>
        <taxon>Haemonchus</taxon>
    </lineage>
</organism>
<feature type="compositionally biased region" description="Polar residues" evidence="1">
    <location>
        <begin position="68"/>
        <end position="80"/>
    </location>
</feature>
<evidence type="ECO:0000256" key="1">
    <source>
        <dbReference type="SAM" id="MobiDB-lite"/>
    </source>
</evidence>
<reference evidence="4" key="1">
    <citation type="submission" date="2017-02" db="UniProtKB">
        <authorList>
            <consortium name="WormBaseParasite"/>
        </authorList>
    </citation>
    <scope>IDENTIFICATION</scope>
</reference>
<sequence>MDHSVEGHYAVRRQKYRSLPSDTISGRLRRDADVYFVRDLAEETVRERPALKLRVIDLLPRPAPAIASLSQNTGSGTAVHTGSDRGPAWSASE</sequence>
<dbReference type="AlphaFoldDB" id="A0A0N4WK56"/>
<dbReference type="EMBL" id="UZAF01017567">
    <property type="protein sequence ID" value="VDO42862.1"/>
    <property type="molecule type" value="Genomic_DNA"/>
</dbReference>
<dbReference type="WBParaSite" id="HPLM_0001144001-mRNA-1">
    <property type="protein sequence ID" value="HPLM_0001144001-mRNA-1"/>
    <property type="gene ID" value="HPLM_0001144001"/>
</dbReference>
<dbReference type="Proteomes" id="UP000268014">
    <property type="component" value="Unassembled WGS sequence"/>
</dbReference>
<feature type="region of interest" description="Disordered" evidence="1">
    <location>
        <begin position="66"/>
        <end position="93"/>
    </location>
</feature>
<evidence type="ECO:0000313" key="4">
    <source>
        <dbReference type="WBParaSite" id="HPLM_0001144001-mRNA-1"/>
    </source>
</evidence>
<evidence type="ECO:0000313" key="2">
    <source>
        <dbReference type="EMBL" id="VDO42862.1"/>
    </source>
</evidence>
<name>A0A0N4WK56_HAEPC</name>
<protein>
    <submittedName>
        <fullName evidence="4">USP domain-containing protein</fullName>
    </submittedName>
</protein>
<reference evidence="2 3" key="2">
    <citation type="submission" date="2018-11" db="EMBL/GenBank/DDBJ databases">
        <authorList>
            <consortium name="Pathogen Informatics"/>
        </authorList>
    </citation>
    <scope>NUCLEOTIDE SEQUENCE [LARGE SCALE GENOMIC DNA]</scope>
    <source>
        <strain evidence="2 3">MHpl1</strain>
    </source>
</reference>
<accession>A0A0N4WK56</accession>
<keyword evidence="3" id="KW-1185">Reference proteome</keyword>